<feature type="binding site" evidence="7">
    <location>
        <position position="145"/>
    </location>
    <ligand>
        <name>substrate</name>
    </ligand>
</feature>
<dbReference type="GO" id="GO:0005829">
    <property type="term" value="C:cytosol"/>
    <property type="evidence" value="ECO:0007669"/>
    <property type="project" value="TreeGrafter"/>
</dbReference>
<feature type="binding site" evidence="7">
    <location>
        <position position="83"/>
    </location>
    <ligand>
        <name>substrate</name>
    </ligand>
</feature>
<evidence type="ECO:0000256" key="1">
    <source>
        <dbReference type="ARBA" id="ARBA00022605"/>
    </source>
</evidence>
<name>K1LZJ5_CECL9</name>
<dbReference type="Proteomes" id="UP000004478">
    <property type="component" value="Unassembled WGS sequence"/>
</dbReference>
<feature type="binding site" evidence="7">
    <location>
        <begin position="14"/>
        <end position="19"/>
    </location>
    <ligand>
        <name>ATP</name>
        <dbReference type="ChEBI" id="CHEBI:30616"/>
    </ligand>
</feature>
<evidence type="ECO:0000256" key="7">
    <source>
        <dbReference type="HAMAP-Rule" id="MF_00109"/>
    </source>
</evidence>
<comment type="subcellular location">
    <subcellularLocation>
        <location evidence="7">Cytoplasm</location>
    </subcellularLocation>
</comment>
<gene>
    <name evidence="7 8" type="primary">aroK</name>
    <name evidence="8" type="ORF">B879_01830</name>
</gene>
<dbReference type="OrthoDB" id="9800332at2"/>
<comment type="cofactor">
    <cofactor evidence="7">
        <name>Mg(2+)</name>
        <dbReference type="ChEBI" id="CHEBI:18420"/>
    </cofactor>
    <text evidence="7">Binds 1 Mg(2+) ion per subunit.</text>
</comment>
<dbReference type="InterPro" id="IPR031322">
    <property type="entry name" value="Shikimate/glucono_kinase"/>
</dbReference>
<evidence type="ECO:0000256" key="4">
    <source>
        <dbReference type="ARBA" id="ARBA00022777"/>
    </source>
</evidence>
<accession>K1LZJ5</accession>
<keyword evidence="5 7" id="KW-0067">ATP-binding</keyword>
<feature type="binding site" evidence="7">
    <location>
        <position position="18"/>
    </location>
    <ligand>
        <name>Mg(2+)</name>
        <dbReference type="ChEBI" id="CHEBI:18420"/>
    </ligand>
</feature>
<evidence type="ECO:0000256" key="5">
    <source>
        <dbReference type="ARBA" id="ARBA00022840"/>
    </source>
</evidence>
<dbReference type="InterPro" id="IPR027417">
    <property type="entry name" value="P-loop_NTPase"/>
</dbReference>
<comment type="similarity">
    <text evidence="7">Belongs to the shikimate kinase family.</text>
</comment>
<comment type="caution">
    <text evidence="8">The sequence shown here is derived from an EMBL/GenBank/DDBJ whole genome shotgun (WGS) entry which is preliminary data.</text>
</comment>
<dbReference type="HAMAP" id="MF_00109">
    <property type="entry name" value="Shikimate_kinase"/>
    <property type="match status" value="1"/>
</dbReference>
<dbReference type="InterPro" id="IPR000623">
    <property type="entry name" value="Shikimate_kinase/TSH1"/>
</dbReference>
<keyword evidence="6 7" id="KW-0057">Aromatic amino acid biosynthesis</keyword>
<dbReference type="PRINTS" id="PR01100">
    <property type="entry name" value="SHIKIMTKNASE"/>
</dbReference>
<dbReference type="GO" id="GO:0000287">
    <property type="term" value="F:magnesium ion binding"/>
    <property type="evidence" value="ECO:0007669"/>
    <property type="project" value="UniProtKB-UniRule"/>
</dbReference>
<dbReference type="Pfam" id="PF01202">
    <property type="entry name" value="SKI"/>
    <property type="match status" value="1"/>
</dbReference>
<dbReference type="AlphaFoldDB" id="K1LZJ5"/>
<dbReference type="PATRIC" id="fig|1225176.3.peg.1954"/>
<comment type="catalytic activity">
    <reaction evidence="7">
        <text>shikimate + ATP = 3-phosphoshikimate + ADP + H(+)</text>
        <dbReference type="Rhea" id="RHEA:13121"/>
        <dbReference type="ChEBI" id="CHEBI:15378"/>
        <dbReference type="ChEBI" id="CHEBI:30616"/>
        <dbReference type="ChEBI" id="CHEBI:36208"/>
        <dbReference type="ChEBI" id="CHEBI:145989"/>
        <dbReference type="ChEBI" id="CHEBI:456216"/>
        <dbReference type="EC" id="2.7.1.71"/>
    </reaction>
</comment>
<proteinExistence type="inferred from homology"/>
<dbReference type="GO" id="GO:0009073">
    <property type="term" value="P:aromatic amino acid family biosynthetic process"/>
    <property type="evidence" value="ECO:0007669"/>
    <property type="project" value="UniProtKB-KW"/>
</dbReference>
<comment type="pathway">
    <text evidence="7">Metabolic intermediate biosynthesis; chorismate biosynthesis; chorismate from D-erythrose 4-phosphate and phosphoenolpyruvate: step 5/7.</text>
</comment>
<dbReference type="RefSeq" id="WP_009184860.1">
    <property type="nucleotide sequence ID" value="NZ_AMGM01000023.1"/>
</dbReference>
<dbReference type="Gene3D" id="3.40.50.300">
    <property type="entry name" value="P-loop containing nucleotide triphosphate hydrolases"/>
    <property type="match status" value="1"/>
</dbReference>
<reference evidence="8 9" key="1">
    <citation type="journal article" date="2012" name="J. Bacteriol.">
        <title>Draft Genome Sequence of Cecembia lonarensis Strain LW9T, Isolated from Lonar Lake, a Haloalkaline Lake in India.</title>
        <authorList>
            <person name="Shivaji S."/>
            <person name="Ara S."/>
            <person name="Singh A."/>
            <person name="Pinnaka A.K."/>
        </authorList>
    </citation>
    <scope>NUCLEOTIDE SEQUENCE [LARGE SCALE GENOMIC DNA]</scope>
    <source>
        <strain evidence="8 9">LW9</strain>
    </source>
</reference>
<keyword evidence="7" id="KW-0963">Cytoplasm</keyword>
<evidence type="ECO:0000256" key="2">
    <source>
        <dbReference type="ARBA" id="ARBA00022679"/>
    </source>
</evidence>
<dbReference type="GO" id="GO:0009423">
    <property type="term" value="P:chorismate biosynthetic process"/>
    <property type="evidence" value="ECO:0007669"/>
    <property type="project" value="UniProtKB-UniRule"/>
</dbReference>
<dbReference type="GO" id="GO:0005524">
    <property type="term" value="F:ATP binding"/>
    <property type="evidence" value="ECO:0007669"/>
    <property type="project" value="UniProtKB-UniRule"/>
</dbReference>
<protein>
    <recommendedName>
        <fullName evidence="7">Shikimate kinase</fullName>
        <shortName evidence="7">SK</shortName>
        <ecNumber evidence="7">2.7.1.71</ecNumber>
    </recommendedName>
</protein>
<dbReference type="CDD" id="cd00464">
    <property type="entry name" value="SK"/>
    <property type="match status" value="1"/>
</dbReference>
<dbReference type="PANTHER" id="PTHR21087">
    <property type="entry name" value="SHIKIMATE KINASE"/>
    <property type="match status" value="1"/>
</dbReference>
<feature type="binding site" evidence="7">
    <location>
        <position position="123"/>
    </location>
    <ligand>
        <name>ATP</name>
        <dbReference type="ChEBI" id="CHEBI:30616"/>
    </ligand>
</feature>
<keyword evidence="3 7" id="KW-0547">Nucleotide-binding</keyword>
<dbReference type="GO" id="GO:0008652">
    <property type="term" value="P:amino acid biosynthetic process"/>
    <property type="evidence" value="ECO:0007669"/>
    <property type="project" value="UniProtKB-KW"/>
</dbReference>
<dbReference type="SUPFAM" id="SSF52540">
    <property type="entry name" value="P-loop containing nucleoside triphosphate hydrolases"/>
    <property type="match status" value="1"/>
</dbReference>
<comment type="caution">
    <text evidence="7">Lacks conserved residue(s) required for the propagation of feature annotation.</text>
</comment>
<sequence>MRTPLKIILVGLPGSGKTTFGKLLAKQLNFAFLDLDQVIEQESGLSIGQIFEQDGEGRFRDLESFYLKKVLDGIEGFVLSTGGGTPCFNENMDLINEKGVSVYLDVSLEEIMRRLGNDTLGKRPMFSGLGQGEATLKLKSLLAERENYYLQSKIKLSGDDISTEHLLSELMGFFKS</sequence>
<feature type="binding site" evidence="7">
    <location>
        <position position="36"/>
    </location>
    <ligand>
        <name>substrate</name>
    </ligand>
</feature>
<keyword evidence="4 7" id="KW-0418">Kinase</keyword>
<keyword evidence="7" id="KW-0460">Magnesium</keyword>
<dbReference type="UniPathway" id="UPA00053">
    <property type="reaction ID" value="UER00088"/>
</dbReference>
<dbReference type="EC" id="2.7.1.71" evidence="7"/>
<dbReference type="EMBL" id="AMGM01000023">
    <property type="protein sequence ID" value="EKB49534.1"/>
    <property type="molecule type" value="Genomic_DNA"/>
</dbReference>
<comment type="function">
    <text evidence="7">Catalyzes the specific phosphorylation of the 3-hydroxyl group of shikimic acid using ATP as a cosubstrate.</text>
</comment>
<keyword evidence="7" id="KW-0479">Metal-binding</keyword>
<dbReference type="PANTHER" id="PTHR21087:SF16">
    <property type="entry name" value="SHIKIMATE KINASE 1, CHLOROPLASTIC"/>
    <property type="match status" value="1"/>
</dbReference>
<keyword evidence="9" id="KW-1185">Reference proteome</keyword>
<evidence type="ECO:0000313" key="9">
    <source>
        <dbReference type="Proteomes" id="UP000004478"/>
    </source>
</evidence>
<keyword evidence="1 7" id="KW-0028">Amino-acid biosynthesis</keyword>
<organism evidence="8 9">
    <name type="scientific">Cecembia lonarensis (strain CCUG 58316 / KCTC 22772 / LW9)</name>
    <dbReference type="NCBI Taxonomy" id="1225176"/>
    <lineage>
        <taxon>Bacteria</taxon>
        <taxon>Pseudomonadati</taxon>
        <taxon>Bacteroidota</taxon>
        <taxon>Cytophagia</taxon>
        <taxon>Cytophagales</taxon>
        <taxon>Cyclobacteriaceae</taxon>
        <taxon>Cecembia</taxon>
    </lineage>
</organism>
<keyword evidence="2 7" id="KW-0808">Transferase</keyword>
<evidence type="ECO:0000256" key="3">
    <source>
        <dbReference type="ARBA" id="ARBA00022741"/>
    </source>
</evidence>
<evidence type="ECO:0000256" key="6">
    <source>
        <dbReference type="ARBA" id="ARBA00023141"/>
    </source>
</evidence>
<feature type="binding site" evidence="7">
    <location>
        <position position="60"/>
    </location>
    <ligand>
        <name>substrate</name>
    </ligand>
</feature>
<dbReference type="GO" id="GO:0004765">
    <property type="term" value="F:shikimate kinase activity"/>
    <property type="evidence" value="ECO:0007669"/>
    <property type="project" value="UniProtKB-UniRule"/>
</dbReference>
<comment type="subunit">
    <text evidence="7">Monomer.</text>
</comment>
<evidence type="ECO:0000313" key="8">
    <source>
        <dbReference type="EMBL" id="EKB49534.1"/>
    </source>
</evidence>